<evidence type="ECO:0000256" key="7">
    <source>
        <dbReference type="ARBA" id="ARBA00048370"/>
    </source>
</evidence>
<dbReference type="InterPro" id="IPR004167">
    <property type="entry name" value="PSBD"/>
</dbReference>
<dbReference type="PROSITE" id="PS00189">
    <property type="entry name" value="LIPOYL"/>
    <property type="match status" value="1"/>
</dbReference>
<keyword evidence="12" id="KW-1185">Reference proteome</keyword>
<keyword evidence="11" id="KW-0670">Pyruvate</keyword>
<dbReference type="PANTHER" id="PTHR23151">
    <property type="entry name" value="DIHYDROLIPOAMIDE ACETYL/SUCCINYL-TRANSFERASE-RELATED"/>
    <property type="match status" value="1"/>
</dbReference>
<dbReference type="SUPFAM" id="SSF52777">
    <property type="entry name" value="CoA-dependent acyltransferases"/>
    <property type="match status" value="1"/>
</dbReference>
<dbReference type="SUPFAM" id="SSF47005">
    <property type="entry name" value="Peripheral subunit-binding domain of 2-oxo acid dehydrogenase complex"/>
    <property type="match status" value="1"/>
</dbReference>
<feature type="domain" description="Peripheral subunit-binding (PSBD)" evidence="10">
    <location>
        <begin position="132"/>
        <end position="169"/>
    </location>
</feature>
<evidence type="ECO:0000256" key="4">
    <source>
        <dbReference type="ARBA" id="ARBA00022823"/>
    </source>
</evidence>
<feature type="domain" description="Lipoyl-binding" evidence="9">
    <location>
        <begin position="2"/>
        <end position="78"/>
    </location>
</feature>
<evidence type="ECO:0000256" key="6">
    <source>
        <dbReference type="ARBA" id="ARBA00025211"/>
    </source>
</evidence>
<comment type="similarity">
    <text evidence="1 8">Belongs to the 2-oxoacid dehydrogenase family.</text>
</comment>
<keyword evidence="4 8" id="KW-0450">Lipoyl</keyword>
<dbReference type="InterPro" id="IPR023213">
    <property type="entry name" value="CAT-like_dom_sf"/>
</dbReference>
<dbReference type="PROSITE" id="PS51826">
    <property type="entry name" value="PSBD"/>
    <property type="match status" value="1"/>
</dbReference>
<comment type="cofactor">
    <cofactor evidence="8">
        <name>(R)-lipoate</name>
        <dbReference type="ChEBI" id="CHEBI:83088"/>
    </cofactor>
    <text evidence="8">Binds 1 lipoyl cofactor covalently.</text>
</comment>
<evidence type="ECO:0000256" key="8">
    <source>
        <dbReference type="RuleBase" id="RU361137"/>
    </source>
</evidence>
<evidence type="ECO:0000313" key="12">
    <source>
        <dbReference type="Proteomes" id="UP001241747"/>
    </source>
</evidence>
<evidence type="ECO:0000256" key="2">
    <source>
        <dbReference type="ARBA" id="ARBA00011484"/>
    </source>
</evidence>
<dbReference type="InterPro" id="IPR036625">
    <property type="entry name" value="E3-bd_dom_sf"/>
</dbReference>
<proteinExistence type="inferred from homology"/>
<accession>A0ABU0LAY9</accession>
<comment type="function">
    <text evidence="6">The pyruvate dehydrogenase complex catalyzes the overall conversion of pyruvate to acetyl-CoA and CO(2). It contains multiple copies of three enzymatic components: pyruvate dehydrogenase (E1), dihydrolipoamide acetyltransferase (E2) and lipoamide dehydrogenase (E3).</text>
</comment>
<dbReference type="Gene3D" id="3.30.559.10">
    <property type="entry name" value="Chloramphenicol acetyltransferase-like domain"/>
    <property type="match status" value="1"/>
</dbReference>
<dbReference type="Gene3D" id="2.40.50.100">
    <property type="match status" value="1"/>
</dbReference>
<dbReference type="Gene3D" id="4.10.320.10">
    <property type="entry name" value="E3-binding domain"/>
    <property type="match status" value="1"/>
</dbReference>
<dbReference type="Proteomes" id="UP001241747">
    <property type="component" value="Unassembled WGS sequence"/>
</dbReference>
<evidence type="ECO:0000259" key="9">
    <source>
        <dbReference type="PROSITE" id="PS50968"/>
    </source>
</evidence>
<evidence type="ECO:0000256" key="5">
    <source>
        <dbReference type="ARBA" id="ARBA00023315"/>
    </source>
</evidence>
<dbReference type="InterPro" id="IPR045257">
    <property type="entry name" value="E2/Pdx1"/>
</dbReference>
<dbReference type="Pfam" id="PF00364">
    <property type="entry name" value="Biotin_lipoyl"/>
    <property type="match status" value="1"/>
</dbReference>
<comment type="subunit">
    <text evidence="2">Forms a 24-polypeptide structural core with octahedral symmetry.</text>
</comment>
<keyword evidence="3 8" id="KW-0808">Transferase</keyword>
<dbReference type="GO" id="GO:0004742">
    <property type="term" value="F:dihydrolipoyllysine-residue acetyltransferase activity"/>
    <property type="evidence" value="ECO:0007669"/>
    <property type="project" value="UniProtKB-EC"/>
</dbReference>
<dbReference type="InterPro" id="IPR001078">
    <property type="entry name" value="2-oxoacid_DH_actylTfrase"/>
</dbReference>
<dbReference type="PANTHER" id="PTHR23151:SF90">
    <property type="entry name" value="DIHYDROLIPOYLLYSINE-RESIDUE ACETYLTRANSFERASE COMPONENT OF PYRUVATE DEHYDROGENASE COMPLEX, MITOCHONDRIAL-RELATED"/>
    <property type="match status" value="1"/>
</dbReference>
<dbReference type="EMBL" id="JAUSVY010000002">
    <property type="protein sequence ID" value="MDQ0504309.1"/>
    <property type="molecule type" value="Genomic_DNA"/>
</dbReference>
<name>A0ABU0LAY9_XANAG</name>
<dbReference type="Pfam" id="PF02817">
    <property type="entry name" value="E3_binding"/>
    <property type="match status" value="1"/>
</dbReference>
<evidence type="ECO:0000313" key="11">
    <source>
        <dbReference type="EMBL" id="MDQ0504309.1"/>
    </source>
</evidence>
<dbReference type="SUPFAM" id="SSF51230">
    <property type="entry name" value="Single hybrid motif"/>
    <property type="match status" value="1"/>
</dbReference>
<keyword evidence="5 8" id="KW-0012">Acyltransferase</keyword>
<evidence type="ECO:0000256" key="1">
    <source>
        <dbReference type="ARBA" id="ARBA00007317"/>
    </source>
</evidence>
<evidence type="ECO:0000259" key="10">
    <source>
        <dbReference type="PROSITE" id="PS51826"/>
    </source>
</evidence>
<comment type="catalytic activity">
    <reaction evidence="7 8">
        <text>N(6)-[(R)-dihydrolipoyl]-L-lysyl-[protein] + acetyl-CoA = N(6)-[(R)-S(8)-acetyldihydrolipoyl]-L-lysyl-[protein] + CoA</text>
        <dbReference type="Rhea" id="RHEA:17017"/>
        <dbReference type="Rhea" id="RHEA-COMP:10475"/>
        <dbReference type="Rhea" id="RHEA-COMP:10478"/>
        <dbReference type="ChEBI" id="CHEBI:57287"/>
        <dbReference type="ChEBI" id="CHEBI:57288"/>
        <dbReference type="ChEBI" id="CHEBI:83100"/>
        <dbReference type="ChEBI" id="CHEBI:83111"/>
        <dbReference type="EC" id="2.3.1.12"/>
    </reaction>
</comment>
<reference evidence="11 12" key="1">
    <citation type="submission" date="2023-07" db="EMBL/GenBank/DDBJ databases">
        <title>Genomic Encyclopedia of Type Strains, Phase IV (KMG-IV): sequencing the most valuable type-strain genomes for metagenomic binning, comparative biology and taxonomic classification.</title>
        <authorList>
            <person name="Goeker M."/>
        </authorList>
    </citation>
    <scope>NUCLEOTIDE SEQUENCE [LARGE SCALE GENOMIC DNA]</scope>
    <source>
        <strain evidence="11 12">DSM 3770</strain>
    </source>
</reference>
<dbReference type="CDD" id="cd06849">
    <property type="entry name" value="lipoyl_domain"/>
    <property type="match status" value="1"/>
</dbReference>
<dbReference type="InterPro" id="IPR006257">
    <property type="entry name" value="LAT1"/>
</dbReference>
<organism evidence="11 12">
    <name type="scientific">Xanthobacter agilis</name>
    <dbReference type="NCBI Taxonomy" id="47492"/>
    <lineage>
        <taxon>Bacteria</taxon>
        <taxon>Pseudomonadati</taxon>
        <taxon>Pseudomonadota</taxon>
        <taxon>Alphaproteobacteria</taxon>
        <taxon>Hyphomicrobiales</taxon>
        <taxon>Xanthobacteraceae</taxon>
        <taxon>Xanthobacter</taxon>
    </lineage>
</organism>
<comment type="caution">
    <text evidence="11">The sequence shown here is derived from an EMBL/GenBank/DDBJ whole genome shotgun (WGS) entry which is preliminary data.</text>
</comment>
<protein>
    <recommendedName>
        <fullName evidence="8">Acetyltransferase component of pyruvate dehydrogenase complex</fullName>
        <ecNumber evidence="8">2.3.1.12</ecNumber>
    </recommendedName>
</protein>
<dbReference type="InterPro" id="IPR000089">
    <property type="entry name" value="Biotin_lipoyl"/>
</dbReference>
<dbReference type="InterPro" id="IPR003016">
    <property type="entry name" value="2-oxoA_DH_lipoyl-BS"/>
</dbReference>
<dbReference type="EC" id="2.3.1.12" evidence="8"/>
<dbReference type="Pfam" id="PF00198">
    <property type="entry name" value="2-oxoacid_dh"/>
    <property type="match status" value="1"/>
</dbReference>
<dbReference type="PROSITE" id="PS50968">
    <property type="entry name" value="BIOTINYL_LIPOYL"/>
    <property type="match status" value="1"/>
</dbReference>
<evidence type="ECO:0000256" key="3">
    <source>
        <dbReference type="ARBA" id="ARBA00022679"/>
    </source>
</evidence>
<dbReference type="NCBIfam" id="TIGR01349">
    <property type="entry name" value="PDHac_trf_mito"/>
    <property type="match status" value="1"/>
</dbReference>
<dbReference type="InterPro" id="IPR011053">
    <property type="entry name" value="Single_hybrid_motif"/>
</dbReference>
<gene>
    <name evidence="11" type="ORF">QOZ94_001083</name>
</gene>
<dbReference type="RefSeq" id="WP_237346868.1">
    <property type="nucleotide sequence ID" value="NZ_JABWGX010000024.1"/>
</dbReference>
<sequence>MPVDILMPALSPTMEKGNLAKWVKKEGDTVKSGDVLAEIETDKATMEVEAVDEGVLAKILVPEGTQDVPVNQLIAVLAGEGEDVKAVAAAAGQGAAPAVAPAPAAASAPAAAPAPVAAPAPAAPAVAGGRVFASPLARRIAKDKGVDLAAVAGSGPHGRIIARDVEAARPGAQPAAAAPVAATTAPATAPKAALATAPGVDQVKAMFEPGSYEEVQLDGMRKTIARRLVESEQVTPTFFLTVDCDLDDLSALREQVNANAPKDKDGKAAYRVSVNDFIIKALALALQKVPACNAVWAEDRILRMKHSDVGVAVAIDGGLYAPVVKKAEQKTISVISNEMRDLAARARTKKLKPEEYSGGSSSVSNLGMMGIRNFTAIINAPQASIFAIGASEQRVVARGGEMKIVTQMTVTMTCDHRVMDGALGAELLAAFKGFIEKPMSMLV</sequence>